<dbReference type="InterPro" id="IPR004401">
    <property type="entry name" value="YbaB/EbfC"/>
</dbReference>
<dbReference type="Pfam" id="PF02575">
    <property type="entry name" value="YbaB_DNA_bd"/>
    <property type="match status" value="1"/>
</dbReference>
<feature type="coiled-coil region" evidence="1">
    <location>
        <begin position="71"/>
        <end position="98"/>
    </location>
</feature>
<dbReference type="RefSeq" id="WP_075742270.1">
    <property type="nucleotide sequence ID" value="NZ_CP016076.1"/>
</dbReference>
<dbReference type="EMBL" id="CP016076">
    <property type="protein sequence ID" value="APU16798.1"/>
    <property type="molecule type" value="Genomic_DNA"/>
</dbReference>
<feature type="coiled-coil region" evidence="1">
    <location>
        <begin position="4"/>
        <end position="31"/>
    </location>
</feature>
<organism evidence="2 3">
    <name type="scientific">Actinoalloteichus fjordicus</name>
    <dbReference type="NCBI Taxonomy" id="1612552"/>
    <lineage>
        <taxon>Bacteria</taxon>
        <taxon>Bacillati</taxon>
        <taxon>Actinomycetota</taxon>
        <taxon>Actinomycetes</taxon>
        <taxon>Pseudonocardiales</taxon>
        <taxon>Pseudonocardiaceae</taxon>
        <taxon>Actinoalloteichus</taxon>
    </lineage>
</organism>
<keyword evidence="1" id="KW-0175">Coiled coil</keyword>
<proteinExistence type="predicted"/>
<evidence type="ECO:0000313" key="2">
    <source>
        <dbReference type="EMBL" id="APU16798.1"/>
    </source>
</evidence>
<name>A0AAC9LFA7_9PSEU</name>
<dbReference type="KEGG" id="acad:UA74_23900"/>
<dbReference type="Proteomes" id="UP000185511">
    <property type="component" value="Chromosome"/>
</dbReference>
<reference evidence="3" key="1">
    <citation type="submission" date="2016-06" db="EMBL/GenBank/DDBJ databases">
        <title>Complete genome sequence of Actinoalloteichus fjordicus DSM 46855 (=ADI127-17), type strain of the new species Actinoalloteichus fjordicus.</title>
        <authorList>
            <person name="Ruckert C."/>
            <person name="Nouioui I."/>
            <person name="Willmese J."/>
            <person name="van Wezel G."/>
            <person name="Klenk H.-P."/>
            <person name="Kalinowski J."/>
            <person name="Zotchev S.B."/>
        </authorList>
    </citation>
    <scope>NUCLEOTIDE SEQUENCE [LARGE SCALE GENOMIC DNA]</scope>
    <source>
        <strain evidence="3">ADI127-7</strain>
    </source>
</reference>
<protein>
    <submittedName>
        <fullName evidence="2">Uncharacterized protein</fullName>
    </submittedName>
</protein>
<sequence length="102" mass="11352">MDSSEQIKERLVLAQQKYERAKEKAARLAKTTVVEDLEGDLGAVVVSGYGQLNEIRINPAELRYTNGRGLSAALLRSIKRAEAKAEALRQETSTDAREGHRR</sequence>
<dbReference type="InterPro" id="IPR036894">
    <property type="entry name" value="YbaB-like_sf"/>
</dbReference>
<dbReference type="GO" id="GO:0003677">
    <property type="term" value="F:DNA binding"/>
    <property type="evidence" value="ECO:0007669"/>
    <property type="project" value="InterPro"/>
</dbReference>
<evidence type="ECO:0000313" key="3">
    <source>
        <dbReference type="Proteomes" id="UP000185511"/>
    </source>
</evidence>
<keyword evidence="3" id="KW-1185">Reference proteome</keyword>
<evidence type="ECO:0000256" key="1">
    <source>
        <dbReference type="SAM" id="Coils"/>
    </source>
</evidence>
<accession>A0AAC9LFA7</accession>
<dbReference type="SUPFAM" id="SSF82607">
    <property type="entry name" value="YbaB-like"/>
    <property type="match status" value="1"/>
</dbReference>
<dbReference type="Gene3D" id="3.30.1310.10">
    <property type="entry name" value="Nucleoid-associated protein YbaB-like domain"/>
    <property type="match status" value="1"/>
</dbReference>
<gene>
    <name evidence="2" type="ORF">UA74_23900</name>
</gene>
<dbReference type="AlphaFoldDB" id="A0AAC9LFA7"/>